<evidence type="ECO:0000313" key="1">
    <source>
        <dbReference type="EMBL" id="CAJ0596864.1"/>
    </source>
</evidence>
<dbReference type="SUPFAM" id="SSF54060">
    <property type="entry name" value="His-Me finger endonucleases"/>
    <property type="match status" value="1"/>
</dbReference>
<dbReference type="InterPro" id="IPR044929">
    <property type="entry name" value="DNA/RNA_non-sp_Endonuclease_sf"/>
</dbReference>
<keyword evidence="2" id="KW-1185">Reference proteome</keyword>
<protein>
    <submittedName>
        <fullName evidence="1">Uncharacterized protein</fullName>
    </submittedName>
</protein>
<sequence>MERPGKCGVKKSDKNIGYRSLSAYPGRVLASNEHSLRIPWKTKFIAEIFKELDNYTQEIVKKFGKVIAITGSAYNGDYNGKYSRPDLISPLPTHLYRVLISCDGGWSPRGTNCQKPEQTKVFAFIFPHMDGDPNCL</sequence>
<dbReference type="EMBL" id="CATQJL010000223">
    <property type="protein sequence ID" value="CAJ0596864.1"/>
    <property type="molecule type" value="Genomic_DNA"/>
</dbReference>
<name>A0AA36GRL6_CYLNA</name>
<dbReference type="AlphaFoldDB" id="A0AA36GRL6"/>
<feature type="non-terminal residue" evidence="1">
    <location>
        <position position="1"/>
    </location>
</feature>
<dbReference type="Gene3D" id="3.40.570.10">
    <property type="entry name" value="Extracellular Endonuclease, subunit A"/>
    <property type="match status" value="1"/>
</dbReference>
<proteinExistence type="predicted"/>
<evidence type="ECO:0000313" key="2">
    <source>
        <dbReference type="Proteomes" id="UP001176961"/>
    </source>
</evidence>
<organism evidence="1 2">
    <name type="scientific">Cylicocyclus nassatus</name>
    <name type="common">Nematode worm</name>
    <dbReference type="NCBI Taxonomy" id="53992"/>
    <lineage>
        <taxon>Eukaryota</taxon>
        <taxon>Metazoa</taxon>
        <taxon>Ecdysozoa</taxon>
        <taxon>Nematoda</taxon>
        <taxon>Chromadorea</taxon>
        <taxon>Rhabditida</taxon>
        <taxon>Rhabditina</taxon>
        <taxon>Rhabditomorpha</taxon>
        <taxon>Strongyloidea</taxon>
        <taxon>Strongylidae</taxon>
        <taxon>Cylicocyclus</taxon>
    </lineage>
</organism>
<dbReference type="InterPro" id="IPR044925">
    <property type="entry name" value="His-Me_finger_sf"/>
</dbReference>
<reference evidence="1" key="1">
    <citation type="submission" date="2023-07" db="EMBL/GenBank/DDBJ databases">
        <authorList>
            <consortium name="CYATHOMIX"/>
        </authorList>
    </citation>
    <scope>NUCLEOTIDE SEQUENCE</scope>
    <source>
        <strain evidence="1">N/A</strain>
    </source>
</reference>
<dbReference type="Proteomes" id="UP001176961">
    <property type="component" value="Unassembled WGS sequence"/>
</dbReference>
<gene>
    <name evidence="1" type="ORF">CYNAS_LOCUS8847</name>
</gene>
<accession>A0AA36GRL6</accession>
<comment type="caution">
    <text evidence="1">The sequence shown here is derived from an EMBL/GenBank/DDBJ whole genome shotgun (WGS) entry which is preliminary data.</text>
</comment>